<evidence type="ECO:0000256" key="6">
    <source>
        <dbReference type="SAM" id="Coils"/>
    </source>
</evidence>
<gene>
    <name evidence="8" type="ORF">HK097_006527</name>
</gene>
<dbReference type="EMBL" id="JADGJD010003050">
    <property type="protein sequence ID" value="KAJ3026115.1"/>
    <property type="molecule type" value="Genomic_DNA"/>
</dbReference>
<name>A0AAD5WYH3_9FUNG</name>
<organism evidence="8 9">
    <name type="scientific">Rhizophlyctis rosea</name>
    <dbReference type="NCBI Taxonomy" id="64517"/>
    <lineage>
        <taxon>Eukaryota</taxon>
        <taxon>Fungi</taxon>
        <taxon>Fungi incertae sedis</taxon>
        <taxon>Chytridiomycota</taxon>
        <taxon>Chytridiomycota incertae sedis</taxon>
        <taxon>Chytridiomycetes</taxon>
        <taxon>Rhizophlyctidales</taxon>
        <taxon>Rhizophlyctidaceae</taxon>
        <taxon>Rhizophlyctis</taxon>
    </lineage>
</organism>
<dbReference type="GO" id="GO:0010468">
    <property type="term" value="P:regulation of gene expression"/>
    <property type="evidence" value="ECO:0007669"/>
    <property type="project" value="UniProtKB-ARBA"/>
</dbReference>
<dbReference type="PANTHER" id="PTHR21964">
    <property type="entry name" value="BREAST CANCER METASTASIS-SUPPRESSOR 1"/>
    <property type="match status" value="1"/>
</dbReference>
<dbReference type="GO" id="GO:0005654">
    <property type="term" value="C:nucleoplasm"/>
    <property type="evidence" value="ECO:0007669"/>
    <property type="project" value="UniProtKB-ARBA"/>
</dbReference>
<feature type="compositionally biased region" description="Basic residues" evidence="7">
    <location>
        <begin position="10"/>
        <end position="21"/>
    </location>
</feature>
<dbReference type="Pfam" id="PF08598">
    <property type="entry name" value="Sds3"/>
    <property type="match status" value="1"/>
</dbReference>
<keyword evidence="9" id="KW-1185">Reference proteome</keyword>
<feature type="region of interest" description="Disordered" evidence="7">
    <location>
        <begin position="222"/>
        <end position="255"/>
    </location>
</feature>
<evidence type="ECO:0000313" key="9">
    <source>
        <dbReference type="Proteomes" id="UP001212841"/>
    </source>
</evidence>
<dbReference type="InterPro" id="IPR013907">
    <property type="entry name" value="Sds3"/>
</dbReference>
<evidence type="ECO:0000256" key="5">
    <source>
        <dbReference type="ARBA" id="ARBA00023242"/>
    </source>
</evidence>
<evidence type="ECO:0000256" key="3">
    <source>
        <dbReference type="ARBA" id="ARBA00023015"/>
    </source>
</evidence>
<proteinExistence type="predicted"/>
<keyword evidence="4" id="KW-0804">Transcription</keyword>
<keyword evidence="3" id="KW-0805">Transcription regulation</keyword>
<dbReference type="AlphaFoldDB" id="A0AAD5WYH3"/>
<sequence>PDAAAPTPTPKKKSHKAKSRQKPAAEKEKDAKGDERKEGKKDKGKEKEREGKGKEKEKVLERVVVEEDGPDMMDMDEEEDLEQQLTKKEKRHKEFSERIEKLNRDFYVNKETIYQDRLSYFRQEIREVQNGTHPDFEESITKLEQQRDEIIRRAELFRDYQLERVERLYESERETTVREYTQERQGLREKMMAALEERKRKLKEDRDSFDINNFDVTLDAKQSMGTRKHTRAAAGKAPEEGRKEKRRKVDKNPQLQGMAFLLGENEVTEDLTVLRRAVANAQKKAANAANKGAKK</sequence>
<feature type="non-terminal residue" evidence="8">
    <location>
        <position position="1"/>
    </location>
</feature>
<evidence type="ECO:0000313" key="8">
    <source>
        <dbReference type="EMBL" id="KAJ3026115.1"/>
    </source>
</evidence>
<keyword evidence="5" id="KW-0539">Nucleus</keyword>
<comment type="subcellular location">
    <subcellularLocation>
        <location evidence="1">Nucleus</location>
    </subcellularLocation>
</comment>
<dbReference type="SMART" id="SM01401">
    <property type="entry name" value="Sds3"/>
    <property type="match status" value="1"/>
</dbReference>
<evidence type="ECO:0000256" key="4">
    <source>
        <dbReference type="ARBA" id="ARBA00023163"/>
    </source>
</evidence>
<reference evidence="8" key="1">
    <citation type="submission" date="2020-05" db="EMBL/GenBank/DDBJ databases">
        <title>Phylogenomic resolution of chytrid fungi.</title>
        <authorList>
            <person name="Stajich J.E."/>
            <person name="Amses K."/>
            <person name="Simmons R."/>
            <person name="Seto K."/>
            <person name="Myers J."/>
            <person name="Bonds A."/>
            <person name="Quandt C.A."/>
            <person name="Barry K."/>
            <person name="Liu P."/>
            <person name="Grigoriev I."/>
            <person name="Longcore J.E."/>
            <person name="James T.Y."/>
        </authorList>
    </citation>
    <scope>NUCLEOTIDE SEQUENCE</scope>
    <source>
        <strain evidence="8">JEL0318</strain>
    </source>
</reference>
<feature type="region of interest" description="Disordered" evidence="7">
    <location>
        <begin position="1"/>
        <end position="95"/>
    </location>
</feature>
<accession>A0AAD5WYH3</accession>
<protein>
    <submittedName>
        <fullName evidence="8">Uncharacterized protein</fullName>
    </submittedName>
</protein>
<feature type="compositionally biased region" description="Basic and acidic residues" evidence="7">
    <location>
        <begin position="23"/>
        <end position="65"/>
    </location>
</feature>
<comment type="caution">
    <text evidence="8">The sequence shown here is derived from an EMBL/GenBank/DDBJ whole genome shotgun (WGS) entry which is preliminary data.</text>
</comment>
<feature type="compositionally biased region" description="Acidic residues" evidence="7">
    <location>
        <begin position="66"/>
        <end position="82"/>
    </location>
</feature>
<keyword evidence="2" id="KW-0678">Repressor</keyword>
<evidence type="ECO:0000256" key="2">
    <source>
        <dbReference type="ARBA" id="ARBA00022491"/>
    </source>
</evidence>
<keyword evidence="6" id="KW-0175">Coiled coil</keyword>
<dbReference type="Proteomes" id="UP001212841">
    <property type="component" value="Unassembled WGS sequence"/>
</dbReference>
<evidence type="ECO:0000256" key="1">
    <source>
        <dbReference type="ARBA" id="ARBA00004123"/>
    </source>
</evidence>
<feature type="coiled-coil region" evidence="6">
    <location>
        <begin position="177"/>
        <end position="212"/>
    </location>
</feature>
<evidence type="ECO:0000256" key="7">
    <source>
        <dbReference type="SAM" id="MobiDB-lite"/>
    </source>
</evidence>